<evidence type="ECO:0000256" key="6">
    <source>
        <dbReference type="ARBA" id="ARBA00023134"/>
    </source>
</evidence>
<dbReference type="InterPro" id="IPR009000">
    <property type="entry name" value="Transl_B-barrel_sf"/>
</dbReference>
<dbReference type="CDD" id="cd04171">
    <property type="entry name" value="SelB"/>
    <property type="match status" value="1"/>
</dbReference>
<dbReference type="AlphaFoldDB" id="A0A973AAR2"/>
<dbReference type="InterPro" id="IPR015191">
    <property type="entry name" value="SelB_WHD4"/>
</dbReference>
<accession>A0A973AAR2</accession>
<dbReference type="Pfam" id="PF00009">
    <property type="entry name" value="GTP_EFTU"/>
    <property type="match status" value="1"/>
</dbReference>
<dbReference type="Proteomes" id="UP000754644">
    <property type="component" value="Unassembled WGS sequence"/>
</dbReference>
<dbReference type="GO" id="GO:0003746">
    <property type="term" value="F:translation elongation factor activity"/>
    <property type="evidence" value="ECO:0007669"/>
    <property type="project" value="UniProtKB-KW"/>
</dbReference>
<dbReference type="GO" id="GO:0001514">
    <property type="term" value="P:selenocysteine incorporation"/>
    <property type="evidence" value="ECO:0007669"/>
    <property type="project" value="InterPro"/>
</dbReference>
<dbReference type="InterPro" id="IPR004535">
    <property type="entry name" value="Transl_elong_SelB"/>
</dbReference>
<dbReference type="PANTHER" id="PTHR43721:SF11">
    <property type="entry name" value="SELENOCYSTEINE-SPECIFIC ELONGATION FACTOR"/>
    <property type="match status" value="1"/>
</dbReference>
<dbReference type="GO" id="GO:0003924">
    <property type="term" value="F:GTPase activity"/>
    <property type="evidence" value="ECO:0007669"/>
    <property type="project" value="InterPro"/>
</dbReference>
<gene>
    <name evidence="10" type="primary">selB</name>
    <name evidence="10" type="ORF">HQ497_15665</name>
</gene>
<dbReference type="Gene3D" id="2.40.30.10">
    <property type="entry name" value="Translation factors"/>
    <property type="match status" value="1"/>
</dbReference>
<reference evidence="10" key="1">
    <citation type="submission" date="2020-05" db="EMBL/GenBank/DDBJ databases">
        <title>Sulfur intermediates as new biogeochemical hubs in an aquatic model microbial ecosystem.</title>
        <authorList>
            <person name="Vigneron A."/>
        </authorList>
    </citation>
    <scope>NUCLEOTIDE SEQUENCE</scope>
    <source>
        <strain evidence="10">Bin.250</strain>
    </source>
</reference>
<dbReference type="GO" id="GO:0005525">
    <property type="term" value="F:GTP binding"/>
    <property type="evidence" value="ECO:0007669"/>
    <property type="project" value="UniProtKB-KW"/>
</dbReference>
<evidence type="ECO:0000256" key="7">
    <source>
        <dbReference type="ARBA" id="ARBA00025526"/>
    </source>
</evidence>
<dbReference type="GO" id="GO:0003723">
    <property type="term" value="F:RNA binding"/>
    <property type="evidence" value="ECO:0007669"/>
    <property type="project" value="InterPro"/>
</dbReference>
<dbReference type="SUPFAM" id="SSF50465">
    <property type="entry name" value="EF-Tu/eEF-1alpha/eIF2-gamma C-terminal domain"/>
    <property type="match status" value="1"/>
</dbReference>
<evidence type="ECO:0000259" key="9">
    <source>
        <dbReference type="PROSITE" id="PS51722"/>
    </source>
</evidence>
<protein>
    <recommendedName>
        <fullName evidence="2">Selenocysteine-specific elongation factor</fullName>
    </recommendedName>
    <alternativeName>
        <fullName evidence="8">SelB translation factor</fullName>
    </alternativeName>
</protein>
<dbReference type="SUPFAM" id="SSF52540">
    <property type="entry name" value="P-loop containing nucleoside triphosphate hydrolases"/>
    <property type="match status" value="1"/>
</dbReference>
<keyword evidence="5" id="KW-0648">Protein biosynthesis</keyword>
<keyword evidence="6" id="KW-0342">GTP-binding</keyword>
<dbReference type="InterPro" id="IPR036390">
    <property type="entry name" value="WH_DNA-bd_sf"/>
</dbReference>
<dbReference type="InterPro" id="IPR050055">
    <property type="entry name" value="EF-Tu_GTPase"/>
</dbReference>
<dbReference type="CDD" id="cd03696">
    <property type="entry name" value="SelB_II"/>
    <property type="match status" value="1"/>
</dbReference>
<dbReference type="InterPro" id="IPR057335">
    <property type="entry name" value="Beta-barrel_SelB"/>
</dbReference>
<name>A0A973AAR2_9GAMM</name>
<dbReference type="SUPFAM" id="SSF46785">
    <property type="entry name" value="Winged helix' DNA-binding domain"/>
    <property type="match status" value="3"/>
</dbReference>
<keyword evidence="4" id="KW-0547">Nucleotide-binding</keyword>
<dbReference type="Pfam" id="PF25461">
    <property type="entry name" value="Beta-barrel_SelB"/>
    <property type="match status" value="1"/>
</dbReference>
<keyword evidence="10" id="KW-0251">Elongation factor</keyword>
<evidence type="ECO:0000256" key="4">
    <source>
        <dbReference type="ARBA" id="ARBA00022741"/>
    </source>
</evidence>
<dbReference type="Pfam" id="PF09107">
    <property type="entry name" value="WHD_3rd_SelB"/>
    <property type="match status" value="1"/>
</dbReference>
<dbReference type="InterPro" id="IPR009001">
    <property type="entry name" value="Transl_elong_EF1A/Init_IF2_C"/>
</dbReference>
<dbReference type="SUPFAM" id="SSF50447">
    <property type="entry name" value="Translation proteins"/>
    <property type="match status" value="1"/>
</dbReference>
<dbReference type="PROSITE" id="PS51722">
    <property type="entry name" value="G_TR_2"/>
    <property type="match status" value="1"/>
</dbReference>
<dbReference type="CDD" id="cd15491">
    <property type="entry name" value="selB_III"/>
    <property type="match status" value="1"/>
</dbReference>
<evidence type="ECO:0000256" key="1">
    <source>
        <dbReference type="ARBA" id="ARBA00004496"/>
    </source>
</evidence>
<feature type="domain" description="Tr-type G" evidence="9">
    <location>
        <begin position="1"/>
        <end position="168"/>
    </location>
</feature>
<proteinExistence type="predicted"/>
<evidence type="ECO:0000256" key="2">
    <source>
        <dbReference type="ARBA" id="ARBA00015953"/>
    </source>
</evidence>
<dbReference type="InterPro" id="IPR000795">
    <property type="entry name" value="T_Tr_GTP-bd_dom"/>
</dbReference>
<evidence type="ECO:0000256" key="3">
    <source>
        <dbReference type="ARBA" id="ARBA00022490"/>
    </source>
</evidence>
<dbReference type="PANTHER" id="PTHR43721">
    <property type="entry name" value="ELONGATION FACTOR TU-RELATED"/>
    <property type="match status" value="1"/>
</dbReference>
<evidence type="ECO:0000256" key="8">
    <source>
        <dbReference type="ARBA" id="ARBA00031615"/>
    </source>
</evidence>
<dbReference type="GO" id="GO:0005737">
    <property type="term" value="C:cytoplasm"/>
    <property type="evidence" value="ECO:0007669"/>
    <property type="project" value="UniProtKB-SubCell"/>
</dbReference>
<sequence>MIIATSGHVDHGKTLLVHGITGIETDRLEEEKARGLTIDLGFAYTTIDDIRLGFIDVPGHIKFISNMLAGVSAIDFGLLVIAADDGPMPQTAEHLAILNLIGIKQGAVVLTKIDRVPPERIAAAQREIQTLTRGTFLENANVFPVSGTQRTGINQLTTFLIKTARSLQRHQQQGHFRLAIDRSFSVKGAGQVVTGSVISGHVQMNDELILAPQGVSVRVRSIHRQNEAAEEGQPGDRCAINIAGNDLAKAQLHRGNYLTSNPHHQVTSRCDILATLLPSETMGLKHSTPVHVHCGANHVTGRLITLEGQGLAPGKTAMAQLILAEPINLWFGDQLIIRDQSAARTLGGGRVLDPAAPGRGRTSLRRLAELSLLAEPKPLTEILKNWLQARPDGSSRAQLSRLFNLTDFEIDTLLATNTFIENKHGIIAPEILQRHQQQTLRAIEQWQTANPQQPGLPLQQIASLTRINNGLLSLCLEMLIKDKHLSLDGNLYRLPNHAAQLSPPLISLWARVEPLLAQEPTKPPVLHELAKQLSMEPIAATKLLNQLVGAGFLLKPVANRYFLPAGLERLRELVIETAHGSDAQGFGVADFRDSCGIGRNLCIEILEYFDRTGVTQRIGDRRKLRNPGI</sequence>
<dbReference type="NCBIfam" id="TIGR00475">
    <property type="entry name" value="selB"/>
    <property type="match status" value="1"/>
</dbReference>
<dbReference type="InterPro" id="IPR036388">
    <property type="entry name" value="WH-like_DNA-bd_sf"/>
</dbReference>
<organism evidence="10 11">
    <name type="scientific">SAR86 cluster bacterium</name>
    <dbReference type="NCBI Taxonomy" id="2030880"/>
    <lineage>
        <taxon>Bacteria</taxon>
        <taxon>Pseudomonadati</taxon>
        <taxon>Pseudomonadota</taxon>
        <taxon>Gammaproteobacteria</taxon>
        <taxon>SAR86 cluster</taxon>
    </lineage>
</organism>
<dbReference type="Gene3D" id="1.10.10.10">
    <property type="entry name" value="Winged helix-like DNA-binding domain superfamily/Winged helix DNA-binding domain"/>
    <property type="match status" value="1"/>
</dbReference>
<evidence type="ECO:0000313" key="11">
    <source>
        <dbReference type="Proteomes" id="UP000754644"/>
    </source>
</evidence>
<dbReference type="Pfam" id="PF03144">
    <property type="entry name" value="GTP_EFTU_D2"/>
    <property type="match status" value="1"/>
</dbReference>
<comment type="function">
    <text evidence="7">Translation factor necessary for the incorporation of selenocysteine into proteins. It probably replaces EF-Tu for the insertion of selenocysteine directed by the UGA codon. SelB binds GTP and GDP.</text>
</comment>
<dbReference type="Gene3D" id="1.10.10.2770">
    <property type="match status" value="1"/>
</dbReference>
<evidence type="ECO:0000313" key="10">
    <source>
        <dbReference type="EMBL" id="NQV66797.1"/>
    </source>
</evidence>
<evidence type="ECO:0000256" key="5">
    <source>
        <dbReference type="ARBA" id="ARBA00022917"/>
    </source>
</evidence>
<keyword evidence="3" id="KW-0963">Cytoplasm</keyword>
<dbReference type="InterPro" id="IPR027417">
    <property type="entry name" value="P-loop_NTPase"/>
</dbReference>
<dbReference type="InterPro" id="IPR004161">
    <property type="entry name" value="EFTu-like_2"/>
</dbReference>
<comment type="caution">
    <text evidence="10">The sequence shown here is derived from an EMBL/GenBank/DDBJ whole genome shotgun (WGS) entry which is preliminary data.</text>
</comment>
<dbReference type="EMBL" id="JABMOJ010000583">
    <property type="protein sequence ID" value="NQV66797.1"/>
    <property type="molecule type" value="Genomic_DNA"/>
</dbReference>
<dbReference type="Gene3D" id="3.40.50.300">
    <property type="entry name" value="P-loop containing nucleotide triphosphate hydrolases"/>
    <property type="match status" value="1"/>
</dbReference>
<comment type="subcellular location">
    <subcellularLocation>
        <location evidence="1">Cytoplasm</location>
    </subcellularLocation>
</comment>